<sequence length="78" mass="8194">MNVKSQCYPSGIRLIVVSVFGSMGAKQPTGPCCGALVRRGSIALATCQVEMTRELPLLIPVIDTVVGNPHIARVGSMP</sequence>
<protein>
    <recommendedName>
        <fullName evidence="3">Bifunctional inhibitor/plant lipid transfer protein/seed storage helical domain-containing protein</fullName>
    </recommendedName>
</protein>
<dbReference type="Proteomes" id="UP001567538">
    <property type="component" value="Unassembled WGS sequence"/>
</dbReference>
<dbReference type="EMBL" id="JBEAFC010000009">
    <property type="protein sequence ID" value="KAL1541546.1"/>
    <property type="molecule type" value="Genomic_DNA"/>
</dbReference>
<gene>
    <name evidence="1" type="ORF">AAHA92_25754</name>
</gene>
<organism evidence="1 2">
    <name type="scientific">Salvia divinorum</name>
    <name type="common">Maria pastora</name>
    <name type="synonym">Diviner's sage</name>
    <dbReference type="NCBI Taxonomy" id="28513"/>
    <lineage>
        <taxon>Eukaryota</taxon>
        <taxon>Viridiplantae</taxon>
        <taxon>Streptophyta</taxon>
        <taxon>Embryophyta</taxon>
        <taxon>Tracheophyta</taxon>
        <taxon>Spermatophyta</taxon>
        <taxon>Magnoliopsida</taxon>
        <taxon>eudicotyledons</taxon>
        <taxon>Gunneridae</taxon>
        <taxon>Pentapetalae</taxon>
        <taxon>asterids</taxon>
        <taxon>lamiids</taxon>
        <taxon>Lamiales</taxon>
        <taxon>Lamiaceae</taxon>
        <taxon>Nepetoideae</taxon>
        <taxon>Mentheae</taxon>
        <taxon>Salviinae</taxon>
        <taxon>Salvia</taxon>
        <taxon>Salvia subgen. Calosphace</taxon>
    </lineage>
</organism>
<accession>A0ABD1GBN6</accession>
<name>A0ABD1GBN6_SALDI</name>
<dbReference type="AlphaFoldDB" id="A0ABD1GBN6"/>
<evidence type="ECO:0000313" key="1">
    <source>
        <dbReference type="EMBL" id="KAL1541546.1"/>
    </source>
</evidence>
<reference evidence="1 2" key="1">
    <citation type="submission" date="2024-06" db="EMBL/GenBank/DDBJ databases">
        <title>A chromosome level genome sequence of Diviner's sage (Salvia divinorum).</title>
        <authorList>
            <person name="Ford S.A."/>
            <person name="Ro D.-K."/>
            <person name="Ness R.W."/>
            <person name="Phillips M.A."/>
        </authorList>
    </citation>
    <scope>NUCLEOTIDE SEQUENCE [LARGE SCALE GENOMIC DNA]</scope>
    <source>
        <strain evidence="1">SAF-2024a</strain>
        <tissue evidence="1">Leaf</tissue>
    </source>
</reference>
<comment type="caution">
    <text evidence="1">The sequence shown here is derived from an EMBL/GenBank/DDBJ whole genome shotgun (WGS) entry which is preliminary data.</text>
</comment>
<proteinExistence type="predicted"/>
<keyword evidence="2" id="KW-1185">Reference proteome</keyword>
<evidence type="ECO:0008006" key="3">
    <source>
        <dbReference type="Google" id="ProtNLM"/>
    </source>
</evidence>
<evidence type="ECO:0000313" key="2">
    <source>
        <dbReference type="Proteomes" id="UP001567538"/>
    </source>
</evidence>